<accession>K0S1W0</accession>
<dbReference type="AlphaFoldDB" id="K0S1W0"/>
<dbReference type="OrthoDB" id="40126at2759"/>
<dbReference type="SUPFAM" id="SSF81901">
    <property type="entry name" value="HCP-like"/>
    <property type="match status" value="1"/>
</dbReference>
<evidence type="ECO:0000313" key="1">
    <source>
        <dbReference type="EMBL" id="EJK55031.1"/>
    </source>
</evidence>
<dbReference type="InterPro" id="IPR011990">
    <property type="entry name" value="TPR-like_helical_dom_sf"/>
</dbReference>
<name>K0S1W0_THAOC</name>
<keyword evidence="2" id="KW-1185">Reference proteome</keyword>
<dbReference type="Pfam" id="PF08238">
    <property type="entry name" value="Sel1"/>
    <property type="match status" value="3"/>
</dbReference>
<protein>
    <recommendedName>
        <fullName evidence="3">Sel1 repeat family protein</fullName>
    </recommendedName>
</protein>
<dbReference type="PANTHER" id="PTHR43628">
    <property type="entry name" value="ACTIVATOR OF C KINASE PROTEIN 1-RELATED"/>
    <property type="match status" value="1"/>
</dbReference>
<dbReference type="InterPro" id="IPR006597">
    <property type="entry name" value="Sel1-like"/>
</dbReference>
<gene>
    <name evidence="1" type="ORF">THAOC_25282</name>
</gene>
<organism evidence="1 2">
    <name type="scientific">Thalassiosira oceanica</name>
    <name type="common">Marine diatom</name>
    <dbReference type="NCBI Taxonomy" id="159749"/>
    <lineage>
        <taxon>Eukaryota</taxon>
        <taxon>Sar</taxon>
        <taxon>Stramenopiles</taxon>
        <taxon>Ochrophyta</taxon>
        <taxon>Bacillariophyta</taxon>
        <taxon>Coscinodiscophyceae</taxon>
        <taxon>Thalassiosirophycidae</taxon>
        <taxon>Thalassiosirales</taxon>
        <taxon>Thalassiosiraceae</taxon>
        <taxon>Thalassiosira</taxon>
    </lineage>
</organism>
<evidence type="ECO:0000313" key="2">
    <source>
        <dbReference type="Proteomes" id="UP000266841"/>
    </source>
</evidence>
<dbReference type="EMBL" id="AGNL01034851">
    <property type="protein sequence ID" value="EJK55031.1"/>
    <property type="molecule type" value="Genomic_DNA"/>
</dbReference>
<dbReference type="PANTHER" id="PTHR43628:SF1">
    <property type="entry name" value="CHITIN SYNTHASE REGULATORY FACTOR 2-RELATED"/>
    <property type="match status" value="1"/>
</dbReference>
<dbReference type="Proteomes" id="UP000266841">
    <property type="component" value="Unassembled WGS sequence"/>
</dbReference>
<sequence length="142" mass="16418">DGYYYGMLGLPKNVPRAIEQWTEAAELGSIDAHRQLGAMYLDAHYSLGFVFYTGDGVEEDKPRGIHHWQQGAMKGHVESRYNLGVAEYNNGNYKLAVQHWMISAKMGYEKSLNAIKDRFKKGHTLKCSMPRRYWDTVTLWKR</sequence>
<dbReference type="SMART" id="SM00671">
    <property type="entry name" value="SEL1"/>
    <property type="match status" value="3"/>
</dbReference>
<reference evidence="1 2" key="1">
    <citation type="journal article" date="2012" name="Genome Biol.">
        <title>Genome and low-iron response of an oceanic diatom adapted to chronic iron limitation.</title>
        <authorList>
            <person name="Lommer M."/>
            <person name="Specht M."/>
            <person name="Roy A.S."/>
            <person name="Kraemer L."/>
            <person name="Andreson R."/>
            <person name="Gutowska M.A."/>
            <person name="Wolf J."/>
            <person name="Bergner S.V."/>
            <person name="Schilhabel M.B."/>
            <person name="Klostermeier U.C."/>
            <person name="Beiko R.G."/>
            <person name="Rosenstiel P."/>
            <person name="Hippler M."/>
            <person name="Laroche J."/>
        </authorList>
    </citation>
    <scope>NUCLEOTIDE SEQUENCE [LARGE SCALE GENOMIC DNA]</scope>
    <source>
        <strain evidence="1 2">CCMP1005</strain>
    </source>
</reference>
<feature type="non-terminal residue" evidence="1">
    <location>
        <position position="1"/>
    </location>
</feature>
<dbReference type="InterPro" id="IPR052945">
    <property type="entry name" value="Mitotic_Regulator"/>
</dbReference>
<proteinExistence type="predicted"/>
<comment type="caution">
    <text evidence="1">The sequence shown here is derived from an EMBL/GenBank/DDBJ whole genome shotgun (WGS) entry which is preliminary data.</text>
</comment>
<dbReference type="Gene3D" id="1.25.40.10">
    <property type="entry name" value="Tetratricopeptide repeat domain"/>
    <property type="match status" value="2"/>
</dbReference>
<evidence type="ECO:0008006" key="3">
    <source>
        <dbReference type="Google" id="ProtNLM"/>
    </source>
</evidence>